<dbReference type="InParanoid" id="D1Z2F6"/>
<dbReference type="SUPFAM" id="SSF55486">
    <property type="entry name" value="Metalloproteases ('zincins'), catalytic domain"/>
    <property type="match status" value="1"/>
</dbReference>
<dbReference type="EMBL" id="AP011532">
    <property type="protein sequence ID" value="BAI62878.1"/>
    <property type="molecule type" value="Genomic_DNA"/>
</dbReference>
<keyword evidence="2" id="KW-0479">Metal-binding</keyword>
<dbReference type="AlphaFoldDB" id="D1Z2F6"/>
<dbReference type="InterPro" id="IPR001818">
    <property type="entry name" value="Pept_M10_metallopeptidase"/>
</dbReference>
<evidence type="ECO:0000256" key="3">
    <source>
        <dbReference type="ARBA" id="ARBA00022801"/>
    </source>
</evidence>
<evidence type="ECO:0000256" key="4">
    <source>
        <dbReference type="ARBA" id="ARBA00022833"/>
    </source>
</evidence>
<evidence type="ECO:0000256" key="2">
    <source>
        <dbReference type="ARBA" id="ARBA00022723"/>
    </source>
</evidence>
<evidence type="ECO:0000313" key="7">
    <source>
        <dbReference type="EMBL" id="BAI62878.1"/>
    </source>
</evidence>
<organism evidence="7 8">
    <name type="scientific">Methanocella paludicola (strain DSM 17711 / JCM 13418 / NBRC 101707 / SANAE)</name>
    <dbReference type="NCBI Taxonomy" id="304371"/>
    <lineage>
        <taxon>Archaea</taxon>
        <taxon>Methanobacteriati</taxon>
        <taxon>Methanobacteriota</taxon>
        <taxon>Stenosarchaea group</taxon>
        <taxon>Methanomicrobia</taxon>
        <taxon>Methanocellales</taxon>
        <taxon>Methanocellaceae</taxon>
        <taxon>Methanocella</taxon>
    </lineage>
</organism>
<evidence type="ECO:0000256" key="1">
    <source>
        <dbReference type="ARBA" id="ARBA00022670"/>
    </source>
</evidence>
<dbReference type="Proteomes" id="UP000001882">
    <property type="component" value="Chromosome"/>
</dbReference>
<keyword evidence="5" id="KW-0812">Transmembrane</keyword>
<dbReference type="GO" id="GO:0006508">
    <property type="term" value="P:proteolysis"/>
    <property type="evidence" value="ECO:0007669"/>
    <property type="project" value="UniProtKB-KW"/>
</dbReference>
<feature type="transmembrane region" description="Helical" evidence="5">
    <location>
        <begin position="7"/>
        <end position="29"/>
    </location>
</feature>
<feature type="domain" description="Peptidase M10 metallopeptidase" evidence="6">
    <location>
        <begin position="176"/>
        <end position="204"/>
    </location>
</feature>
<dbReference type="KEGG" id="mpd:MCP_2806"/>
<dbReference type="eggNOG" id="arCOG00458">
    <property type="taxonomic scope" value="Archaea"/>
</dbReference>
<dbReference type="RefSeq" id="WP_012901548.1">
    <property type="nucleotide sequence ID" value="NC_013665.1"/>
</dbReference>
<gene>
    <name evidence="7" type="ordered locus">MCP_2806</name>
</gene>
<dbReference type="Gene3D" id="3.40.390.10">
    <property type="entry name" value="Collagenase (Catalytic Domain)"/>
    <property type="match status" value="1"/>
</dbReference>
<keyword evidence="4" id="KW-0862">Zinc</keyword>
<dbReference type="GeneID" id="8682488"/>
<evidence type="ECO:0000259" key="6">
    <source>
        <dbReference type="Pfam" id="PF00413"/>
    </source>
</evidence>
<protein>
    <recommendedName>
        <fullName evidence="6">Peptidase M10 metallopeptidase domain-containing protein</fullName>
    </recommendedName>
</protein>
<dbReference type="InterPro" id="IPR024079">
    <property type="entry name" value="MetalloPept_cat_dom_sf"/>
</dbReference>
<dbReference type="Pfam" id="PF00413">
    <property type="entry name" value="Peptidase_M10"/>
    <property type="match status" value="1"/>
</dbReference>
<proteinExistence type="predicted"/>
<sequence>MPSLKDLWFIPAALLILLAAAFVGFPLYVHTTVGEVVGTYAPLYLYEYSPYSTIAVEVHYEPGAAPSDEALAGLQGMLEKYTGKQVEVKAYEDLPDDVVTERIDDSNIYSIGEGIISKYGRAHMGWLGGTIPIYILYVDADGPATNNGNDTVVGISYRADSFIILTPHIDNDELEESVLIHETGHLLGLEHDDDRTCVMTSVVMEKRSWLFGKGGPPTEFCADHQNELSDRRYDLFYNAGQLPFLSKIPYLH</sequence>
<keyword evidence="5" id="KW-1133">Transmembrane helix</keyword>
<accession>D1Z2F6</accession>
<reference evidence="8" key="3">
    <citation type="journal article" date="2011" name="PLoS ONE">
        <title>Genome sequence of a mesophilic hydrogenotrophic methanogen Methanocella paludicola, the first cultivated representative of the order Methanocellales.</title>
        <authorList>
            <person name="Sakai S."/>
            <person name="Takaki Y."/>
            <person name="Shimamura S."/>
            <person name="Sekine M."/>
            <person name="Tajima T."/>
            <person name="Kosugi H."/>
            <person name="Ichikawa N."/>
            <person name="Tasumi E."/>
            <person name="Hiraki A.T."/>
            <person name="Shimizu A."/>
            <person name="Kato Y."/>
            <person name="Nishiko R."/>
            <person name="Mori K."/>
            <person name="Fujita N."/>
            <person name="Imachi H."/>
            <person name="Takai K."/>
        </authorList>
    </citation>
    <scope>NUCLEOTIDE SEQUENCE [LARGE SCALE GENOMIC DNA]</scope>
    <source>
        <strain evidence="8">DSM 17711 / JCM 13418 / NBRC 101707 / SANAE</strain>
    </source>
</reference>
<evidence type="ECO:0000256" key="5">
    <source>
        <dbReference type="SAM" id="Phobius"/>
    </source>
</evidence>
<dbReference type="GO" id="GO:0004222">
    <property type="term" value="F:metalloendopeptidase activity"/>
    <property type="evidence" value="ECO:0007669"/>
    <property type="project" value="InterPro"/>
</dbReference>
<reference evidence="7 8" key="2">
    <citation type="journal article" date="2008" name="Int. J. Syst. Evol. Microbiol.">
        <title>Methanocella paludicola gen. nov., sp. nov., a methane-producing archaeon, the first isolate of the lineage 'Rice Cluster I', and proposal of the new archaeal order Methanocellales ord. nov.</title>
        <authorList>
            <person name="Sakai S."/>
            <person name="Imachi H."/>
            <person name="Hanada S."/>
            <person name="Ohashi A."/>
            <person name="Harada H."/>
            <person name="Kamagata Y."/>
        </authorList>
    </citation>
    <scope>NUCLEOTIDE SEQUENCE [LARGE SCALE GENOMIC DNA]</scope>
    <source>
        <strain evidence="8">DSM 17711 / JCM 13418 / NBRC 101707 / SANAE</strain>
    </source>
</reference>
<evidence type="ECO:0000313" key="8">
    <source>
        <dbReference type="Proteomes" id="UP000001882"/>
    </source>
</evidence>
<dbReference type="OrthoDB" id="50281at2157"/>
<keyword evidence="8" id="KW-1185">Reference proteome</keyword>
<dbReference type="GO" id="GO:0008270">
    <property type="term" value="F:zinc ion binding"/>
    <property type="evidence" value="ECO:0007669"/>
    <property type="project" value="InterPro"/>
</dbReference>
<reference evidence="7 8" key="1">
    <citation type="journal article" date="2007" name="Appl. Environ. Microbiol.">
        <title>Isolation of key methanogens for global methane emission from rice paddy fields: a novel isolate affiliated with the clone cluster rice cluster I.</title>
        <authorList>
            <person name="Sakai S."/>
            <person name="Imachi H."/>
            <person name="Sekiguchi Y."/>
            <person name="Ohashi A."/>
            <person name="Harada H."/>
            <person name="Kamagata Y."/>
        </authorList>
    </citation>
    <scope>NUCLEOTIDE SEQUENCE [LARGE SCALE GENOMIC DNA]</scope>
    <source>
        <strain evidence="8">DSM 17711 / JCM 13418 / NBRC 101707 / SANAE</strain>
    </source>
</reference>
<name>D1Z2F6_METPS</name>
<keyword evidence="3" id="KW-0378">Hydrolase</keyword>
<keyword evidence="1" id="KW-0645">Protease</keyword>
<dbReference type="GO" id="GO:0031012">
    <property type="term" value="C:extracellular matrix"/>
    <property type="evidence" value="ECO:0007669"/>
    <property type="project" value="InterPro"/>
</dbReference>
<keyword evidence="5" id="KW-0472">Membrane</keyword>